<feature type="non-terminal residue" evidence="7">
    <location>
        <position position="1"/>
    </location>
</feature>
<evidence type="ECO:0000313" key="7">
    <source>
        <dbReference type="EMBL" id="ETO00353.1"/>
    </source>
</evidence>
<dbReference type="SMART" id="SM00195">
    <property type="entry name" value="DSPc"/>
    <property type="match status" value="1"/>
</dbReference>
<organism evidence="7 8">
    <name type="scientific">Reticulomyxa filosa</name>
    <dbReference type="NCBI Taxonomy" id="46433"/>
    <lineage>
        <taxon>Eukaryota</taxon>
        <taxon>Sar</taxon>
        <taxon>Rhizaria</taxon>
        <taxon>Retaria</taxon>
        <taxon>Foraminifera</taxon>
        <taxon>Monothalamids</taxon>
        <taxon>Reticulomyxidae</taxon>
        <taxon>Reticulomyxa</taxon>
    </lineage>
</organism>
<protein>
    <recommendedName>
        <fullName evidence="2">protein-tyrosine-phosphatase</fullName>
        <ecNumber evidence="2">3.1.3.48</ecNumber>
    </recommendedName>
</protein>
<sequence>NNNNNNNNDNINDNDNKVLTKIIKESVYNDILNNVGYPCQIIENRLYLGDGRQATNPYVMHLLQITHVVNVTRLVPNTFSKEELSNLSQDQSFSLFQPLLLYYFLYQCPIQYCKIPLEDTVQADIHSFFQTAADFIDNALSNTKNRVLVHCQMGISRSTTIILAYLIQCRRLTLKVCFQLHQLKFYSVLLFFFCNIINVSMCTYNVQKDAFEHCVNCRKVISPNEGFLEKLVMLERRVFNGKDTLADLQALGYYPLLRLGTTKKDRTSRLYP</sequence>
<dbReference type="InterPro" id="IPR000340">
    <property type="entry name" value="Dual-sp_phosphatase_cat-dom"/>
</dbReference>
<reference evidence="7 8" key="1">
    <citation type="journal article" date="2013" name="Curr. Biol.">
        <title>The Genome of the Foraminiferan Reticulomyxa filosa.</title>
        <authorList>
            <person name="Glockner G."/>
            <person name="Hulsmann N."/>
            <person name="Schleicher M."/>
            <person name="Noegel A.A."/>
            <person name="Eichinger L."/>
            <person name="Gallinger C."/>
            <person name="Pawlowski J."/>
            <person name="Sierra R."/>
            <person name="Euteneuer U."/>
            <person name="Pillet L."/>
            <person name="Moustafa A."/>
            <person name="Platzer M."/>
            <person name="Groth M."/>
            <person name="Szafranski K."/>
            <person name="Schliwa M."/>
        </authorList>
    </citation>
    <scope>NUCLEOTIDE SEQUENCE [LARGE SCALE GENOMIC DNA]</scope>
</reference>
<dbReference type="Gene3D" id="3.90.190.10">
    <property type="entry name" value="Protein tyrosine phosphatase superfamily"/>
    <property type="match status" value="1"/>
</dbReference>
<keyword evidence="4" id="KW-0904">Protein phosphatase</keyword>
<dbReference type="InterPro" id="IPR020422">
    <property type="entry name" value="TYR_PHOSPHATASE_DUAL_dom"/>
</dbReference>
<dbReference type="OrthoDB" id="253091at2759"/>
<dbReference type="GO" id="GO:0005737">
    <property type="term" value="C:cytoplasm"/>
    <property type="evidence" value="ECO:0007669"/>
    <property type="project" value="TreeGrafter"/>
</dbReference>
<dbReference type="EMBL" id="ASPP01041285">
    <property type="protein sequence ID" value="ETO00353.1"/>
    <property type="molecule type" value="Genomic_DNA"/>
</dbReference>
<dbReference type="EC" id="3.1.3.48" evidence="2"/>
<proteinExistence type="inferred from homology"/>
<comment type="caution">
    <text evidence="7">The sequence shown here is derived from an EMBL/GenBank/DDBJ whole genome shotgun (WGS) entry which is preliminary data.</text>
</comment>
<dbReference type="Pfam" id="PF00782">
    <property type="entry name" value="DSPc"/>
    <property type="match status" value="1"/>
</dbReference>
<keyword evidence="8" id="KW-1185">Reference proteome</keyword>
<evidence type="ECO:0000256" key="2">
    <source>
        <dbReference type="ARBA" id="ARBA00013064"/>
    </source>
</evidence>
<feature type="domain" description="Tyrosine specific protein phosphatases" evidence="6">
    <location>
        <begin position="126"/>
        <end position="184"/>
    </location>
</feature>
<dbReference type="AlphaFoldDB" id="X6LEC7"/>
<dbReference type="InterPro" id="IPR000387">
    <property type="entry name" value="Tyr_Pase_dom"/>
</dbReference>
<dbReference type="PROSITE" id="PS50056">
    <property type="entry name" value="TYR_PHOSPHATASE_2"/>
    <property type="match status" value="1"/>
</dbReference>
<dbReference type="InterPro" id="IPR029021">
    <property type="entry name" value="Prot-tyrosine_phosphatase-like"/>
</dbReference>
<evidence type="ECO:0000256" key="4">
    <source>
        <dbReference type="ARBA" id="ARBA00022912"/>
    </source>
</evidence>
<evidence type="ECO:0000313" key="8">
    <source>
        <dbReference type="Proteomes" id="UP000023152"/>
    </source>
</evidence>
<dbReference type="GO" id="GO:0043409">
    <property type="term" value="P:negative regulation of MAPK cascade"/>
    <property type="evidence" value="ECO:0007669"/>
    <property type="project" value="TreeGrafter"/>
</dbReference>
<dbReference type="PANTHER" id="PTHR10159:SF519">
    <property type="entry name" value="DUAL SPECIFICITY PROTEIN PHOSPHATASE MPK3"/>
    <property type="match status" value="1"/>
</dbReference>
<gene>
    <name evidence="7" type="ORF">RFI_37094</name>
</gene>
<keyword evidence="3" id="KW-0378">Hydrolase</keyword>
<name>X6LEC7_RETFI</name>
<accession>X6LEC7</accession>
<dbReference type="SUPFAM" id="SSF52799">
    <property type="entry name" value="(Phosphotyrosine protein) phosphatases II"/>
    <property type="match status" value="1"/>
</dbReference>
<dbReference type="Proteomes" id="UP000023152">
    <property type="component" value="Unassembled WGS sequence"/>
</dbReference>
<evidence type="ECO:0000259" key="5">
    <source>
        <dbReference type="PROSITE" id="PS50054"/>
    </source>
</evidence>
<feature type="domain" description="Tyrosine-protein phosphatase" evidence="5">
    <location>
        <begin position="37"/>
        <end position="217"/>
    </location>
</feature>
<dbReference type="CDD" id="cd14498">
    <property type="entry name" value="DSP"/>
    <property type="match status" value="1"/>
</dbReference>
<dbReference type="InterPro" id="IPR016130">
    <property type="entry name" value="Tyr_Pase_AS"/>
</dbReference>
<dbReference type="GO" id="GO:0004725">
    <property type="term" value="F:protein tyrosine phosphatase activity"/>
    <property type="evidence" value="ECO:0007669"/>
    <property type="project" value="UniProtKB-EC"/>
</dbReference>
<dbReference type="PROSITE" id="PS50054">
    <property type="entry name" value="TYR_PHOSPHATASE_DUAL"/>
    <property type="match status" value="1"/>
</dbReference>
<evidence type="ECO:0000256" key="1">
    <source>
        <dbReference type="ARBA" id="ARBA00008601"/>
    </source>
</evidence>
<dbReference type="PROSITE" id="PS00383">
    <property type="entry name" value="TYR_PHOSPHATASE_1"/>
    <property type="match status" value="1"/>
</dbReference>
<comment type="similarity">
    <text evidence="1">Belongs to the protein-tyrosine phosphatase family. Non-receptor class dual specificity subfamily.</text>
</comment>
<evidence type="ECO:0000259" key="6">
    <source>
        <dbReference type="PROSITE" id="PS50056"/>
    </source>
</evidence>
<dbReference type="PANTHER" id="PTHR10159">
    <property type="entry name" value="DUAL SPECIFICITY PROTEIN PHOSPHATASE"/>
    <property type="match status" value="1"/>
</dbReference>
<evidence type="ECO:0000256" key="3">
    <source>
        <dbReference type="ARBA" id="ARBA00022801"/>
    </source>
</evidence>